<name>D7DKV1_METV0</name>
<feature type="transmembrane region" description="Helical" evidence="1">
    <location>
        <begin position="112"/>
        <end position="134"/>
    </location>
</feature>
<organism evidence="2 3">
    <name type="scientific">Methylotenera versatilis (strain 301)</name>
    <dbReference type="NCBI Taxonomy" id="666681"/>
    <lineage>
        <taxon>Bacteria</taxon>
        <taxon>Pseudomonadati</taxon>
        <taxon>Pseudomonadota</taxon>
        <taxon>Betaproteobacteria</taxon>
        <taxon>Nitrosomonadales</taxon>
        <taxon>Methylophilaceae</taxon>
        <taxon>Methylotenera</taxon>
    </lineage>
</organism>
<reference evidence="2 3" key="2">
    <citation type="journal article" date="2011" name="J. Bacteriol.">
        <title>Genomes of three methylotrophs from a single niche uncover genetic and metabolic divergence of Methylophilaceae.</title>
        <authorList>
            <person name="Lapidus A."/>
            <person name="Clum A."/>
            <person name="Labutti K."/>
            <person name="Kaluzhnaya M.G."/>
            <person name="Lim S."/>
            <person name="Beck D.A."/>
            <person name="Glavina Del Rio T."/>
            <person name="Nolan M."/>
            <person name="Mavromatis K."/>
            <person name="Huntemann M."/>
            <person name="Lucas S."/>
            <person name="Lidstrom M.E."/>
            <person name="Ivanova N."/>
            <person name="Chistoserdova L."/>
        </authorList>
    </citation>
    <scope>NUCLEOTIDE SEQUENCE [LARGE SCALE GENOMIC DNA]</scope>
    <source>
        <strain evidence="2 3">301</strain>
    </source>
</reference>
<evidence type="ECO:0000313" key="2">
    <source>
        <dbReference type="EMBL" id="ADI28562.1"/>
    </source>
</evidence>
<dbReference type="AlphaFoldDB" id="D7DKV1"/>
<dbReference type="STRING" id="666681.M301_0174"/>
<dbReference type="EMBL" id="CP002056">
    <property type="protein sequence ID" value="ADI28562.1"/>
    <property type="molecule type" value="Genomic_DNA"/>
</dbReference>
<gene>
    <name evidence="2" type="ordered locus">M301_0174</name>
</gene>
<keyword evidence="1" id="KW-1133">Transmembrane helix</keyword>
<dbReference type="OrthoDB" id="9787530at2"/>
<evidence type="ECO:0000256" key="1">
    <source>
        <dbReference type="SAM" id="Phobius"/>
    </source>
</evidence>
<keyword evidence="1" id="KW-0472">Membrane</keyword>
<sequence>MSTFNNKSFWQGAVLIGLILLTRMNHFGDNVYLPDATLAALFLGGLLITRTSWLALAIVVAFGMDFYAMGWKGVSDYCMSLGYWGLIPTYAAVWGAGRWLAKREQPFAALPYATVGWAAASVAFVLSNAFWYSFSDKVDTLTVVEFTQRIAKYYTPYVGFALMYLAAAWLVVKALPKLNLGTNATSA</sequence>
<protein>
    <recommendedName>
        <fullName evidence="4">Transmembrane protein</fullName>
    </recommendedName>
</protein>
<proteinExistence type="predicted"/>
<accession>D7DKV1</accession>
<evidence type="ECO:0000313" key="3">
    <source>
        <dbReference type="Proteomes" id="UP000000383"/>
    </source>
</evidence>
<dbReference type="eggNOG" id="ENOG5031HBY">
    <property type="taxonomic scope" value="Bacteria"/>
</dbReference>
<feature type="transmembrane region" description="Helical" evidence="1">
    <location>
        <begin position="9"/>
        <end position="25"/>
    </location>
</feature>
<dbReference type="KEGG" id="meh:M301_0174"/>
<feature type="transmembrane region" description="Helical" evidence="1">
    <location>
        <begin position="154"/>
        <end position="172"/>
    </location>
</feature>
<dbReference type="HOGENOM" id="CLU_086387_1_0_4"/>
<reference evidence="3" key="1">
    <citation type="submission" date="2010-05" db="EMBL/GenBank/DDBJ databases">
        <title>Complete sequence of Methylotenera sp. 301.</title>
        <authorList>
            <person name="Lucas S."/>
            <person name="Copeland A."/>
            <person name="Lapidus A."/>
            <person name="Cheng J.-F."/>
            <person name="Bruce D."/>
            <person name="Goodwin L."/>
            <person name="Pitluck S."/>
            <person name="Clum A."/>
            <person name="Land M."/>
            <person name="Hauser L."/>
            <person name="Kyrpides N."/>
            <person name="Ivanova N."/>
            <person name="Chistoservova L."/>
            <person name="Kalyuzhnaya M."/>
            <person name="Woyke T."/>
        </authorList>
    </citation>
    <scope>NUCLEOTIDE SEQUENCE [LARGE SCALE GENOMIC DNA]</scope>
    <source>
        <strain evidence="3">301</strain>
    </source>
</reference>
<keyword evidence="3" id="KW-1185">Reference proteome</keyword>
<evidence type="ECO:0008006" key="4">
    <source>
        <dbReference type="Google" id="ProtNLM"/>
    </source>
</evidence>
<feature type="transmembrane region" description="Helical" evidence="1">
    <location>
        <begin position="81"/>
        <end position="100"/>
    </location>
</feature>
<dbReference type="RefSeq" id="WP_013146879.1">
    <property type="nucleotide sequence ID" value="NC_014207.1"/>
</dbReference>
<keyword evidence="1" id="KW-0812">Transmembrane</keyword>
<dbReference type="Proteomes" id="UP000000383">
    <property type="component" value="Chromosome"/>
</dbReference>